<evidence type="ECO:0000256" key="3">
    <source>
        <dbReference type="ARBA" id="ARBA00022643"/>
    </source>
</evidence>
<feature type="binding site" evidence="5">
    <location>
        <position position="104"/>
    </location>
    <ligand>
        <name>FMN</name>
        <dbReference type="ChEBI" id="CHEBI:58210"/>
    </ligand>
</feature>
<dbReference type="GO" id="GO:0010181">
    <property type="term" value="F:FMN binding"/>
    <property type="evidence" value="ECO:0007669"/>
    <property type="project" value="InterPro"/>
</dbReference>
<dbReference type="Pfam" id="PF10590">
    <property type="entry name" value="PNP_phzG_C"/>
    <property type="match status" value="1"/>
</dbReference>
<dbReference type="GO" id="GO:0004733">
    <property type="term" value="F:pyridoxamine phosphate oxidase activity"/>
    <property type="evidence" value="ECO:0007669"/>
    <property type="project" value="UniProtKB-EC"/>
</dbReference>
<dbReference type="PIRSF" id="PIRSF000190">
    <property type="entry name" value="Pyd_amn-ph_oxd"/>
    <property type="match status" value="1"/>
</dbReference>
<comment type="similarity">
    <text evidence="1">Belongs to the pyridoxamine 5'-phosphate oxidase family.</text>
</comment>
<reference evidence="9" key="1">
    <citation type="submission" date="2021-05" db="EMBL/GenBank/DDBJ databases">
        <title>Novel Bacillus species.</title>
        <authorList>
            <person name="Liu G."/>
        </authorList>
    </citation>
    <scope>NUCLEOTIDE SEQUENCE</scope>
    <source>
        <strain evidence="9">FJAT-50051</strain>
    </source>
</reference>
<evidence type="ECO:0000259" key="7">
    <source>
        <dbReference type="Pfam" id="PF01243"/>
    </source>
</evidence>
<evidence type="ECO:0000256" key="2">
    <source>
        <dbReference type="ARBA" id="ARBA00022630"/>
    </source>
</evidence>
<sequence>MSAPSLSGDDSLVLPEFDTPPADPLDLARDWLGAAASREVSEPLAMTLATAGADGRVAARTVLVKEIDAAGLVFGSSAASPKGRQLAENPFAALQVYWRETMQQLRFEGRVQALSDAESDALFADRTAKSRAATAVAAQSAPLGDRSLHDLIDDANTLLDRHGDDVPRPESWRAWRLIPDTVEFWHGSRDRMHRRLQYRATPSGWTAQRLQP</sequence>
<feature type="binding site" evidence="5">
    <location>
        <begin position="60"/>
        <end position="65"/>
    </location>
    <ligand>
        <name>FMN</name>
        <dbReference type="ChEBI" id="CHEBI:58210"/>
    </ligand>
</feature>
<organism evidence="9">
    <name type="scientific">Neobacillus citreus</name>
    <dbReference type="NCBI Taxonomy" id="2833578"/>
    <lineage>
        <taxon>Bacteria</taxon>
        <taxon>Bacillati</taxon>
        <taxon>Bacillota</taxon>
        <taxon>Bacilli</taxon>
        <taxon>Bacillales</taxon>
        <taxon>Bacillaceae</taxon>
        <taxon>Neobacillus</taxon>
    </lineage>
</organism>
<dbReference type="NCBIfam" id="NF004231">
    <property type="entry name" value="PRK05679.1"/>
    <property type="match status" value="1"/>
</dbReference>
<dbReference type="InterPro" id="IPR012349">
    <property type="entry name" value="Split_barrel_FMN-bd"/>
</dbReference>
<dbReference type="GO" id="GO:0008615">
    <property type="term" value="P:pyridoxine biosynthetic process"/>
    <property type="evidence" value="ECO:0007669"/>
    <property type="project" value="InterPro"/>
</dbReference>
<name>A0A942SXA8_9BACI</name>
<evidence type="ECO:0000256" key="5">
    <source>
        <dbReference type="PIRSR" id="PIRSR000190-2"/>
    </source>
</evidence>
<protein>
    <submittedName>
        <fullName evidence="9">Pyridoxal 5'-phosphate synthase</fullName>
        <ecNumber evidence="9">1.4.3.5</ecNumber>
    </submittedName>
</protein>
<dbReference type="Gene3D" id="2.30.110.10">
    <property type="entry name" value="Electron Transport, Fmn-binding Protein, Chain A"/>
    <property type="match status" value="1"/>
</dbReference>
<dbReference type="AlphaFoldDB" id="A0A942SXA8"/>
<dbReference type="EMBL" id="JAGYPE010000002">
    <property type="protein sequence ID" value="MBS4181550.1"/>
    <property type="molecule type" value="Genomic_DNA"/>
</dbReference>
<evidence type="ECO:0000313" key="9">
    <source>
        <dbReference type="EMBL" id="MBS4181550.1"/>
    </source>
</evidence>
<proteinExistence type="inferred from homology"/>
<evidence type="ECO:0000256" key="6">
    <source>
        <dbReference type="SAM" id="MobiDB-lite"/>
    </source>
</evidence>
<dbReference type="PANTHER" id="PTHR10851">
    <property type="entry name" value="PYRIDOXINE-5-PHOSPHATE OXIDASE"/>
    <property type="match status" value="1"/>
</dbReference>
<dbReference type="InterPro" id="IPR000659">
    <property type="entry name" value="Pyridox_Oxase"/>
</dbReference>
<keyword evidence="4 9" id="KW-0560">Oxidoreductase</keyword>
<feature type="binding site" evidence="5">
    <location>
        <position position="82"/>
    </location>
    <ligand>
        <name>FMN</name>
        <dbReference type="ChEBI" id="CHEBI:58210"/>
    </ligand>
</feature>
<feature type="region of interest" description="Disordered" evidence="6">
    <location>
        <begin position="1"/>
        <end position="21"/>
    </location>
</feature>
<dbReference type="InterPro" id="IPR019576">
    <property type="entry name" value="Pyridoxamine_oxidase_dimer_C"/>
</dbReference>
<evidence type="ECO:0000256" key="4">
    <source>
        <dbReference type="ARBA" id="ARBA00023002"/>
    </source>
</evidence>
<feature type="binding site" evidence="5">
    <location>
        <begin position="139"/>
        <end position="140"/>
    </location>
    <ligand>
        <name>FMN</name>
        <dbReference type="ChEBI" id="CHEBI:58210"/>
    </ligand>
</feature>
<accession>A0A942SXA8</accession>
<dbReference type="PANTHER" id="PTHR10851:SF0">
    <property type="entry name" value="PYRIDOXINE-5'-PHOSPHATE OXIDASE"/>
    <property type="match status" value="1"/>
</dbReference>
<feature type="domain" description="Pyridoxine 5'-phosphate oxidase dimerisation C-terminal" evidence="8">
    <location>
        <begin position="172"/>
        <end position="212"/>
    </location>
</feature>
<feature type="domain" description="Pyridoxamine 5'-phosphate oxidase N-terminal" evidence="7">
    <location>
        <begin position="37"/>
        <end position="148"/>
    </location>
</feature>
<comment type="cofactor">
    <cofactor evidence="5">
        <name>FMN</name>
        <dbReference type="ChEBI" id="CHEBI:58210"/>
    </cofactor>
    <text evidence="5">Binds 1 FMN per subunit.</text>
</comment>
<comment type="caution">
    <text evidence="9">The sequence shown here is derived from an EMBL/GenBank/DDBJ whole genome shotgun (WGS) entry which is preliminary data.</text>
</comment>
<dbReference type="EC" id="1.4.3.5" evidence="9"/>
<feature type="binding site" evidence="5">
    <location>
        <position position="195"/>
    </location>
    <ligand>
        <name>FMN</name>
        <dbReference type="ChEBI" id="CHEBI:58210"/>
    </ligand>
</feature>
<keyword evidence="3 5" id="KW-0288">FMN</keyword>
<keyword evidence="2" id="KW-0285">Flavoprotein</keyword>
<dbReference type="Pfam" id="PF01243">
    <property type="entry name" value="PNPOx_N"/>
    <property type="match status" value="1"/>
</dbReference>
<evidence type="ECO:0000259" key="8">
    <source>
        <dbReference type="Pfam" id="PF10590"/>
    </source>
</evidence>
<evidence type="ECO:0000256" key="1">
    <source>
        <dbReference type="ARBA" id="ARBA00007301"/>
    </source>
</evidence>
<gene>
    <name evidence="9" type="ORF">KHB02_09150</name>
</gene>
<dbReference type="SUPFAM" id="SSF50475">
    <property type="entry name" value="FMN-binding split barrel"/>
    <property type="match status" value="1"/>
</dbReference>
<feature type="binding site" evidence="5">
    <location>
        <position position="185"/>
    </location>
    <ligand>
        <name>FMN</name>
        <dbReference type="ChEBI" id="CHEBI:58210"/>
    </ligand>
</feature>
<dbReference type="InterPro" id="IPR011576">
    <property type="entry name" value="Pyridox_Oxase_N"/>
</dbReference>